<feature type="transmembrane region" description="Helical" evidence="1">
    <location>
        <begin position="40"/>
        <end position="61"/>
    </location>
</feature>
<name>A0A2N4UQ15_9GAMM</name>
<organism evidence="2 3">
    <name type="scientific">Photobacterium carnosum</name>
    <dbReference type="NCBI Taxonomy" id="2023717"/>
    <lineage>
        <taxon>Bacteria</taxon>
        <taxon>Pseudomonadati</taxon>
        <taxon>Pseudomonadota</taxon>
        <taxon>Gammaproteobacteria</taxon>
        <taxon>Vibrionales</taxon>
        <taxon>Vibrionaceae</taxon>
        <taxon>Photobacterium</taxon>
    </lineage>
</organism>
<accession>A0A2N4UQ15</accession>
<dbReference type="RefSeq" id="WP_065189983.1">
    <property type="nucleotide sequence ID" value="NZ_JABJXE010000015.1"/>
</dbReference>
<keyword evidence="1" id="KW-0472">Membrane</keyword>
<comment type="caution">
    <text evidence="2">The sequence shown here is derived from an EMBL/GenBank/DDBJ whole genome shotgun (WGS) entry which is preliminary data.</text>
</comment>
<feature type="transmembrane region" description="Helical" evidence="1">
    <location>
        <begin position="73"/>
        <end position="91"/>
    </location>
</feature>
<protein>
    <submittedName>
        <fullName evidence="2">Uncharacterized protein</fullName>
    </submittedName>
</protein>
<evidence type="ECO:0000313" key="3">
    <source>
        <dbReference type="Proteomes" id="UP000234420"/>
    </source>
</evidence>
<gene>
    <name evidence="2" type="ORF">CIK00_15070</name>
</gene>
<evidence type="ECO:0000313" key="2">
    <source>
        <dbReference type="EMBL" id="PLC57101.1"/>
    </source>
</evidence>
<evidence type="ECO:0000256" key="1">
    <source>
        <dbReference type="SAM" id="Phobius"/>
    </source>
</evidence>
<sequence length="111" mass="12725">MLSLKKKVELKIQQLVNQDKKLQAFILVVILGLFKQLKRVGIVVGIYLAIYFSITILSYILPFGEYEHVDGKVKLSANLTFYIVCYLKRVPLKAFLKRRSKALMVKMGFAA</sequence>
<proteinExistence type="predicted"/>
<dbReference type="Proteomes" id="UP000234420">
    <property type="component" value="Unassembled WGS sequence"/>
</dbReference>
<dbReference type="AlphaFoldDB" id="A0A2N4UQ15"/>
<dbReference type="EMBL" id="NPIB01000020">
    <property type="protein sequence ID" value="PLC57101.1"/>
    <property type="molecule type" value="Genomic_DNA"/>
</dbReference>
<keyword evidence="1" id="KW-1133">Transmembrane helix</keyword>
<keyword evidence="3" id="KW-1185">Reference proteome</keyword>
<reference evidence="2 3" key="1">
    <citation type="journal article" date="2018" name="Syst. Appl. Microbiol.">
        <title>Photobacterium carnosum sp. nov., isolated from spoiled modified atmosphere packaged poultry meat.</title>
        <authorList>
            <person name="Hilgarth M."/>
            <person name="Fuertes S."/>
            <person name="Ehrmann M."/>
            <person name="Vogel R.F."/>
        </authorList>
    </citation>
    <scope>NUCLEOTIDE SEQUENCE [LARGE SCALE GENOMIC DNA]</scope>
    <source>
        <strain evidence="2 3">TMW 2.2021</strain>
    </source>
</reference>
<keyword evidence="1" id="KW-0812">Transmembrane</keyword>